<dbReference type="NCBIfam" id="NF038206">
    <property type="entry name" value="RGCVC_fam"/>
    <property type="match status" value="1"/>
</dbReference>
<accession>A0ABW3MCU1</accession>
<dbReference type="Proteomes" id="UP001597045">
    <property type="component" value="Unassembled WGS sequence"/>
</dbReference>
<organism evidence="1 2">
    <name type="scientific">Kibdelosporangium lantanae</name>
    <dbReference type="NCBI Taxonomy" id="1497396"/>
    <lineage>
        <taxon>Bacteria</taxon>
        <taxon>Bacillati</taxon>
        <taxon>Actinomycetota</taxon>
        <taxon>Actinomycetes</taxon>
        <taxon>Pseudonocardiales</taxon>
        <taxon>Pseudonocardiaceae</taxon>
        <taxon>Kibdelosporangium</taxon>
    </lineage>
</organism>
<evidence type="ECO:0000313" key="2">
    <source>
        <dbReference type="Proteomes" id="UP001597045"/>
    </source>
</evidence>
<reference evidence="2" key="1">
    <citation type="journal article" date="2019" name="Int. J. Syst. Evol. Microbiol.">
        <title>The Global Catalogue of Microorganisms (GCM) 10K type strain sequencing project: providing services to taxonomists for standard genome sequencing and annotation.</title>
        <authorList>
            <consortium name="The Broad Institute Genomics Platform"/>
            <consortium name="The Broad Institute Genome Sequencing Center for Infectious Disease"/>
            <person name="Wu L."/>
            <person name="Ma J."/>
        </authorList>
    </citation>
    <scope>NUCLEOTIDE SEQUENCE [LARGE SCALE GENOMIC DNA]</scope>
    <source>
        <strain evidence="2">JCM 31486</strain>
    </source>
</reference>
<name>A0ABW3MCU1_9PSEU</name>
<keyword evidence="2" id="KW-1185">Reference proteome</keyword>
<comment type="caution">
    <text evidence="1">The sequence shown here is derived from an EMBL/GenBank/DDBJ whole genome shotgun (WGS) entry which is preliminary data.</text>
</comment>
<sequence>MTTQPADDNGLAVRASTVDIGPEMDCATCPHPWGGHDPIAVRYCIATATRGYDRGCVCADKETS</sequence>
<gene>
    <name evidence="1" type="ORF">ACFQ1S_19170</name>
</gene>
<protein>
    <submittedName>
        <fullName evidence="1">RGCVC family protein</fullName>
    </submittedName>
</protein>
<dbReference type="EMBL" id="JBHTIS010001110">
    <property type="protein sequence ID" value="MFD1047510.1"/>
    <property type="molecule type" value="Genomic_DNA"/>
</dbReference>
<proteinExistence type="predicted"/>
<evidence type="ECO:0000313" key="1">
    <source>
        <dbReference type="EMBL" id="MFD1047510.1"/>
    </source>
</evidence>